<feature type="compositionally biased region" description="Basic and acidic residues" evidence="1">
    <location>
        <begin position="134"/>
        <end position="146"/>
    </location>
</feature>
<feature type="region of interest" description="Disordered" evidence="1">
    <location>
        <begin position="214"/>
        <end position="301"/>
    </location>
</feature>
<organism evidence="2">
    <name type="scientific">Streptomyces haneummycinicus</name>
    <dbReference type="NCBI Taxonomy" id="3074435"/>
    <lineage>
        <taxon>Bacteria</taxon>
        <taxon>Bacillati</taxon>
        <taxon>Actinomycetota</taxon>
        <taxon>Actinomycetes</taxon>
        <taxon>Kitasatosporales</taxon>
        <taxon>Streptomycetaceae</taxon>
        <taxon>Streptomyces</taxon>
    </lineage>
</organism>
<evidence type="ECO:0000313" key="2">
    <source>
        <dbReference type="EMBL" id="BFO21962.1"/>
    </source>
</evidence>
<protein>
    <submittedName>
        <fullName evidence="2">Uncharacterized protein</fullName>
    </submittedName>
</protein>
<reference evidence="2" key="2">
    <citation type="submission" date="2024-07" db="EMBL/GenBank/DDBJ databases">
        <title>Streptomyces haneummycinica sp. nov., a new antibiotic-producing actinobacterium isolated from marine sediment.</title>
        <authorList>
            <person name="Uemura M."/>
            <person name="Hamada M."/>
            <person name="Hirano S."/>
            <person name="Kobayashi K."/>
            <person name="Ohshiro T."/>
            <person name="Kobayashi T."/>
            <person name="Terahara T."/>
        </authorList>
    </citation>
    <scope>NUCLEOTIDE SEQUENCE</scope>
    <source>
        <strain evidence="2">KM77-8</strain>
    </source>
</reference>
<accession>A0AAT9HWA4</accession>
<dbReference type="AlphaFoldDB" id="A0AAT9HWA4"/>
<feature type="compositionally biased region" description="Basic residues" evidence="1">
    <location>
        <begin position="282"/>
        <end position="291"/>
    </location>
</feature>
<evidence type="ECO:0000256" key="1">
    <source>
        <dbReference type="SAM" id="MobiDB-lite"/>
    </source>
</evidence>
<dbReference type="EMBL" id="AP035768">
    <property type="protein sequence ID" value="BFO21962.1"/>
    <property type="molecule type" value="Genomic_DNA"/>
</dbReference>
<name>A0AAT9HWA4_9ACTN</name>
<feature type="compositionally biased region" description="Low complexity" evidence="1">
    <location>
        <begin position="106"/>
        <end position="120"/>
    </location>
</feature>
<sequence length="301" mass="32408">MPQNTPSPPAGRHDLAELARQLIGAEYRLSQRRARRSRAGLGRLWSRLSAVFRRGAGRPAEAPYETRGVSAYAVPGPERFTGQVWSTPGGRGQPGQPGQWRGTGGPADRTAGAAGATGRPGDNRGGALTGTDNPRGRRPEDGRGEDPAATVDRVKSVVSRLSGPERRAFEDAVLGALRNDTKWVKAYNSSPAAMPLAAKYANDAYEREVAPCSAGRTRGSLSRRARPWGTPVGWSGSAWNRCRRPGRGSSVRLPGRTSRHRTARPQPPDRGRTTATASSPRRTWRGARRRPTCGTPADRKP</sequence>
<reference evidence="2" key="1">
    <citation type="submission" date="2024-06" db="EMBL/GenBank/DDBJ databases">
        <authorList>
            <consortium name="consrtm"/>
            <person name="Uemura M."/>
            <person name="Terahara T."/>
        </authorList>
    </citation>
    <scope>NUCLEOTIDE SEQUENCE</scope>
    <source>
        <strain evidence="2">KM77-8</strain>
    </source>
</reference>
<proteinExistence type="predicted"/>
<feature type="region of interest" description="Disordered" evidence="1">
    <location>
        <begin position="82"/>
        <end position="149"/>
    </location>
</feature>
<gene>
    <name evidence="2" type="ORF">SHKM778_83500</name>
</gene>
<feature type="compositionally biased region" description="Gly residues" evidence="1">
    <location>
        <begin position="89"/>
        <end position="105"/>
    </location>
</feature>